<dbReference type="Proteomes" id="UP000186922">
    <property type="component" value="Unassembled WGS sequence"/>
</dbReference>
<comment type="caution">
    <text evidence="6">The sequence shown here is derived from an EMBL/GenBank/DDBJ whole genome shotgun (WGS) entry which is preliminary data.</text>
</comment>
<dbReference type="STRING" id="947166.A0A1D1VPQ3"/>
<evidence type="ECO:0000259" key="4">
    <source>
        <dbReference type="Pfam" id="PF08623"/>
    </source>
</evidence>
<comment type="similarity">
    <text evidence="1">Belongs to the CAND family.</text>
</comment>
<accession>A0A1D1VPQ3</accession>
<organism evidence="6 7">
    <name type="scientific">Ramazzottius varieornatus</name>
    <name type="common">Water bear</name>
    <name type="synonym">Tardigrade</name>
    <dbReference type="NCBI Taxonomy" id="947166"/>
    <lineage>
        <taxon>Eukaryota</taxon>
        <taxon>Metazoa</taxon>
        <taxon>Ecdysozoa</taxon>
        <taxon>Tardigrada</taxon>
        <taxon>Eutardigrada</taxon>
        <taxon>Parachela</taxon>
        <taxon>Hypsibioidea</taxon>
        <taxon>Ramazzottiidae</taxon>
        <taxon>Ramazzottius</taxon>
    </lineage>
</organism>
<keyword evidence="7" id="KW-1185">Reference proteome</keyword>
<sequence>MSTQTYTISTLLEKLTSPDKDFRYMAANDLMNELQKETLQIDDAMENKIVQALLKALDDKNGEVQNLAVKCLGPLIKRVKDNNAENIVSKLCDNTTSTDKDSVQLRDISSMAIKTVFQEMPPTAQLSVPNLVKKVSGKLQPYISKETVPELSIHLEILEIFGIVLQKYGAHLAQNHSLLVDALFPLLRHQRMAVRKRAIGALSSLSTTCSDEIFENLIKRLKSDLMGKMGDVNNAKTAVQFLGGLSRATASRFGKHLPVFVEDVIKTTQSDDDELKEYGFHTLEAFLQKCQADILPFVPKIVEVALKFLSYDPNYSYDGDEVEAGEPEDDEGQYSDDEDMSWKVRRGAVKCLEAVITTRREWILDSLNRISPALVARFIDREETVRVDVITAFLSLLQQTEYSMGGSRKKSDLVDDKDARVGVADALRQQLPSLVKSMKRLIADKSLKSRQASLQLLGRLVQIMPGCLSDSIGLLLPGLEFCLLDKTSVSNIKLEALYFLQNTFSTHPPEVFAPHAALLVKMITKCTSDTFYKVIAESLLATEQLITVIRPLDRPPMADLQGLVPELYSTVFRRFKDPTLDQEIKERAVSCMGQLFHSLGDLLAKELSECLPVFVDRLKNEPTRLSTVKALVVVVGSPLKNDVSPILVELLNLCTSFLRKKLRSLKMVTLELIVLLCRDYGDGVDPQTLITIVHEMPALIQEADLPLSQVALQVIAAVGQRNPEAVISNKLPIVQRLVEISRSPVMQGATMTAVIDVSRMLALAGGRDPELKTDQLIRKFLQPVYETQHTADTVLSATHRQGFVGTAKCVAALALTNSSELMVVAQCLEDILQKNSSESVKMIGLLIVAEIGYYKDLSVAEPKLSQALNFILEHGKDDSKTIVSVALGKLCGGNVQKFVPGIVMELEKTSDKQYIFFNALKELISLVPSQRISLAMIAPFVDRMWNALLTRAGTVEEGYRNLLGECLGKLTALDPQRFVPLLVTALQRSPSVQVKCTILTTIKFTISDERRPIDQLLREVIAAFLNFLNDPDLSVRRTALTLFNSVAHNKPSLLNDKLSSLLPLVYKETQIKAELIREVEMGPFKHEVDDGLDCRKAAYECLYTLLNGCLDKLDMFEFMDHVLRGLADHYDIKTLCFLFVRRLVQAAPAALTQRLENFSTEIAKTLNFKVKPNSVKQEHEKVDELKRAALRAVHALTLLPDADKSRSIAELQGVIKGSTEILAMWETVKNESLPGGGDVEMH</sequence>
<evidence type="ECO:0000256" key="2">
    <source>
        <dbReference type="ARBA" id="ARBA00022737"/>
    </source>
</evidence>
<name>A0A1D1VPQ3_RAMVA</name>
<dbReference type="Pfam" id="PF23271">
    <property type="entry name" value="HEAT_GCN1"/>
    <property type="match status" value="1"/>
</dbReference>
<reference evidence="6 7" key="1">
    <citation type="journal article" date="2016" name="Nat. Commun.">
        <title>Extremotolerant tardigrade genome and improved radiotolerance of human cultured cells by tardigrade-unique protein.</title>
        <authorList>
            <person name="Hashimoto T."/>
            <person name="Horikawa D.D."/>
            <person name="Saito Y."/>
            <person name="Kuwahara H."/>
            <person name="Kozuka-Hata H."/>
            <person name="Shin-I T."/>
            <person name="Minakuchi Y."/>
            <person name="Ohishi K."/>
            <person name="Motoyama A."/>
            <person name="Aizu T."/>
            <person name="Enomoto A."/>
            <person name="Kondo K."/>
            <person name="Tanaka S."/>
            <person name="Hara Y."/>
            <person name="Koshikawa S."/>
            <person name="Sagara H."/>
            <person name="Miura T."/>
            <person name="Yokobori S."/>
            <person name="Miyagawa K."/>
            <person name="Suzuki Y."/>
            <person name="Kubo T."/>
            <person name="Oyama M."/>
            <person name="Kohara Y."/>
            <person name="Fujiyama A."/>
            <person name="Arakawa K."/>
            <person name="Katayama T."/>
            <person name="Toyoda A."/>
            <person name="Kunieda T."/>
        </authorList>
    </citation>
    <scope>NUCLEOTIDE SEQUENCE [LARGE SCALE GENOMIC DNA]</scope>
    <source>
        <strain evidence="6 7">YOKOZUNA-1</strain>
    </source>
</reference>
<dbReference type="InterPro" id="IPR011989">
    <property type="entry name" value="ARM-like"/>
</dbReference>
<dbReference type="SUPFAM" id="SSF48371">
    <property type="entry name" value="ARM repeat"/>
    <property type="match status" value="1"/>
</dbReference>
<keyword evidence="3" id="KW-0833">Ubl conjugation pathway</keyword>
<evidence type="ECO:0000256" key="1">
    <source>
        <dbReference type="ARBA" id="ARBA00007657"/>
    </source>
</evidence>
<dbReference type="OrthoDB" id="6260732at2759"/>
<evidence type="ECO:0000313" key="6">
    <source>
        <dbReference type="EMBL" id="GAV03540.1"/>
    </source>
</evidence>
<dbReference type="Pfam" id="PF08623">
    <property type="entry name" value="TIP120"/>
    <property type="match status" value="1"/>
</dbReference>
<dbReference type="InterPro" id="IPR013932">
    <property type="entry name" value="TATA-bd_TIP120"/>
</dbReference>
<gene>
    <name evidence="6" type="primary">RvY_13943-1</name>
    <name evidence="6" type="synonym">RvY_13943.1</name>
    <name evidence="6" type="ORF">RvY_13943</name>
</gene>
<dbReference type="InterPro" id="IPR016024">
    <property type="entry name" value="ARM-type_fold"/>
</dbReference>
<dbReference type="Gene3D" id="1.25.10.10">
    <property type="entry name" value="Leucine-rich Repeat Variant"/>
    <property type="match status" value="1"/>
</dbReference>
<feature type="domain" description="TATA-binding protein interacting (TIP20)" evidence="4">
    <location>
        <begin position="1053"/>
        <end position="1209"/>
    </location>
</feature>
<keyword evidence="2" id="KW-0677">Repeat</keyword>
<protein>
    <submittedName>
        <fullName evidence="6">Uncharacterized protein</fullName>
    </submittedName>
</protein>
<evidence type="ECO:0000313" key="7">
    <source>
        <dbReference type="Proteomes" id="UP000186922"/>
    </source>
</evidence>
<dbReference type="GO" id="GO:0010265">
    <property type="term" value="P:SCF complex assembly"/>
    <property type="evidence" value="ECO:0007669"/>
    <property type="project" value="InterPro"/>
</dbReference>
<dbReference type="InterPro" id="IPR057546">
    <property type="entry name" value="HEAT_GCN1"/>
</dbReference>
<dbReference type="PANTHER" id="PTHR12696">
    <property type="entry name" value="TIP120"/>
    <property type="match status" value="1"/>
</dbReference>
<evidence type="ECO:0000256" key="3">
    <source>
        <dbReference type="ARBA" id="ARBA00022786"/>
    </source>
</evidence>
<dbReference type="EMBL" id="BDGG01000009">
    <property type="protein sequence ID" value="GAV03540.1"/>
    <property type="molecule type" value="Genomic_DNA"/>
</dbReference>
<proteinExistence type="inferred from homology"/>
<dbReference type="InterPro" id="IPR039852">
    <property type="entry name" value="CAND1/CAND2"/>
</dbReference>
<dbReference type="AlphaFoldDB" id="A0A1D1VPQ3"/>
<evidence type="ECO:0000259" key="5">
    <source>
        <dbReference type="Pfam" id="PF23271"/>
    </source>
</evidence>
<feature type="domain" description="Stalled ribosome sensor GCN1-like HEAT repeats region" evidence="5">
    <location>
        <begin position="7"/>
        <end position="101"/>
    </location>
</feature>
<dbReference type="Pfam" id="PF25782">
    <property type="entry name" value="TPR_CAND1"/>
    <property type="match status" value="1"/>
</dbReference>